<evidence type="ECO:0000256" key="1">
    <source>
        <dbReference type="ARBA" id="ARBA00000085"/>
    </source>
</evidence>
<evidence type="ECO:0000256" key="4">
    <source>
        <dbReference type="ARBA" id="ARBA00022679"/>
    </source>
</evidence>
<feature type="transmembrane region" description="Helical" evidence="9">
    <location>
        <begin position="53"/>
        <end position="70"/>
    </location>
</feature>
<feature type="domain" description="DUF7134" evidence="12">
    <location>
        <begin position="20"/>
        <end position="187"/>
    </location>
</feature>
<dbReference type="STRING" id="1001240.GY21_13690"/>
<keyword evidence="9" id="KW-0812">Transmembrane</keyword>
<evidence type="ECO:0000313" key="13">
    <source>
        <dbReference type="EMBL" id="KGJ72698.1"/>
    </source>
</evidence>
<dbReference type="Pfam" id="PF02518">
    <property type="entry name" value="HATPase_c"/>
    <property type="match status" value="1"/>
</dbReference>
<keyword evidence="15" id="KW-1185">Reference proteome</keyword>
<dbReference type="AlphaFoldDB" id="A0A099J5H1"/>
<protein>
    <recommendedName>
        <fullName evidence="2">histidine kinase</fullName>
        <ecNumber evidence="2">2.7.13.3</ecNumber>
    </recommendedName>
</protein>
<comment type="catalytic activity">
    <reaction evidence="1">
        <text>ATP + protein L-histidine = ADP + protein N-phospho-L-histidine.</text>
        <dbReference type="EC" id="2.7.13.3"/>
    </reaction>
</comment>
<evidence type="ECO:0000259" key="12">
    <source>
        <dbReference type="Pfam" id="PF23539"/>
    </source>
</evidence>
<reference evidence="14 16" key="2">
    <citation type="submission" date="2020-08" db="EMBL/GenBank/DDBJ databases">
        <title>Sequencing the genomes of 1000 actinobacteria strains.</title>
        <authorList>
            <person name="Klenk H.-P."/>
        </authorList>
    </citation>
    <scope>NUCLEOTIDE SEQUENCE [LARGE SCALE GENOMIC DNA]</scope>
    <source>
        <strain evidence="14 16">DSM 21065</strain>
    </source>
</reference>
<dbReference type="PANTHER" id="PTHR24421">
    <property type="entry name" value="NITRATE/NITRITE SENSOR PROTEIN NARX-RELATED"/>
    <property type="match status" value="1"/>
</dbReference>
<dbReference type="PANTHER" id="PTHR24421:SF10">
    <property type="entry name" value="NITRATE_NITRITE SENSOR PROTEIN NARQ"/>
    <property type="match status" value="1"/>
</dbReference>
<evidence type="ECO:0000259" key="10">
    <source>
        <dbReference type="Pfam" id="PF02518"/>
    </source>
</evidence>
<comment type="caution">
    <text evidence="13">The sequence shown here is derived from an EMBL/GenBank/DDBJ whole genome shotgun (WGS) entry which is preliminary data.</text>
</comment>
<keyword evidence="3" id="KW-0597">Phosphoprotein</keyword>
<evidence type="ECO:0000256" key="9">
    <source>
        <dbReference type="SAM" id="Phobius"/>
    </source>
</evidence>
<sequence>MSTSDSAALDVWRRPRPSRPEFRTDLWVALVLTGATALSVSLTRSAGVYADSHVLQVSLWVALIALPLALRRRWPEIVAITASLVFAGGVMLETGDALFSNICLYVAIYSVGAWSRHRTGALWVRVGIVAGMFVWLISQLFVQANQMTMMPDLSREGFFSPYAAFGVLQVFINMIYFGAAWYFGDSAWHSARTGAELAGANAELVAERERSSGQALILERVRIARELHDVVAHHVSVMGVQAGAARRILTLDPTQAAEALASIEQSARSAVDELHTMLRTLRTNDPSITEITSRSGSTRGLDQLGELAEQSRTVGVPVRLSIVGEARAVPATIGLSIYRIAQEALTNTRKHAGPGASSEVRLRYEADAVELEITDDGIGPRRQFAAVAPGGSGANGTGPVGGAGAGSGAGASAIGLGQRGMLERVAAVGGVLHLGARPRGGYLVRARFPLVRVENV</sequence>
<evidence type="ECO:0000313" key="16">
    <source>
        <dbReference type="Proteomes" id="UP000561726"/>
    </source>
</evidence>
<name>A0A099J5H1_9MICO</name>
<evidence type="ECO:0000256" key="6">
    <source>
        <dbReference type="ARBA" id="ARBA00022777"/>
    </source>
</evidence>
<keyword evidence="9" id="KW-1133">Transmembrane helix</keyword>
<organism evidence="13 15">
    <name type="scientific">Cryobacterium roopkundense</name>
    <dbReference type="NCBI Taxonomy" id="1001240"/>
    <lineage>
        <taxon>Bacteria</taxon>
        <taxon>Bacillati</taxon>
        <taxon>Actinomycetota</taxon>
        <taxon>Actinomycetes</taxon>
        <taxon>Micrococcales</taxon>
        <taxon>Microbacteriaceae</taxon>
        <taxon>Cryobacterium</taxon>
    </lineage>
</organism>
<dbReference type="SUPFAM" id="SSF55874">
    <property type="entry name" value="ATPase domain of HSP90 chaperone/DNA topoisomerase II/histidine kinase"/>
    <property type="match status" value="1"/>
</dbReference>
<dbReference type="eggNOG" id="COG4585">
    <property type="taxonomic scope" value="Bacteria"/>
</dbReference>
<evidence type="ECO:0000256" key="2">
    <source>
        <dbReference type="ARBA" id="ARBA00012438"/>
    </source>
</evidence>
<dbReference type="InterPro" id="IPR036890">
    <property type="entry name" value="HATPase_C_sf"/>
</dbReference>
<dbReference type="GO" id="GO:0005524">
    <property type="term" value="F:ATP binding"/>
    <property type="evidence" value="ECO:0007669"/>
    <property type="project" value="UniProtKB-KW"/>
</dbReference>
<evidence type="ECO:0000256" key="3">
    <source>
        <dbReference type="ARBA" id="ARBA00022553"/>
    </source>
</evidence>
<feature type="transmembrane region" description="Helical" evidence="9">
    <location>
        <begin position="26"/>
        <end position="47"/>
    </location>
</feature>
<accession>A0A099J5H1</accession>
<dbReference type="OrthoDB" id="227596at2"/>
<feature type="transmembrane region" description="Helical" evidence="9">
    <location>
        <begin position="77"/>
        <end position="92"/>
    </location>
</feature>
<proteinExistence type="predicted"/>
<dbReference type="EC" id="2.7.13.3" evidence="2"/>
<feature type="transmembrane region" description="Helical" evidence="9">
    <location>
        <begin position="122"/>
        <end position="142"/>
    </location>
</feature>
<gene>
    <name evidence="14" type="ORF">BJ997_003582</name>
    <name evidence="13" type="ORF">GY21_13690</name>
</gene>
<dbReference type="InterPro" id="IPR050482">
    <property type="entry name" value="Sensor_HK_TwoCompSys"/>
</dbReference>
<dbReference type="InterPro" id="IPR003594">
    <property type="entry name" value="HATPase_dom"/>
</dbReference>
<dbReference type="InterPro" id="IPR055558">
    <property type="entry name" value="DUF7134"/>
</dbReference>
<keyword evidence="8" id="KW-0902">Two-component regulatory system</keyword>
<reference evidence="13 15" key="1">
    <citation type="submission" date="2014-08" db="EMBL/GenBank/DDBJ databases">
        <authorList>
            <person name="Sisinthy S."/>
        </authorList>
    </citation>
    <scope>NUCLEOTIDE SEQUENCE [LARGE SCALE GENOMIC DNA]</scope>
    <source>
        <strain evidence="13 15">RuG17</strain>
    </source>
</reference>
<feature type="transmembrane region" description="Helical" evidence="9">
    <location>
        <begin position="98"/>
        <end position="115"/>
    </location>
</feature>
<dbReference type="EMBL" id="JPXF01000059">
    <property type="protein sequence ID" value="KGJ72698.1"/>
    <property type="molecule type" value="Genomic_DNA"/>
</dbReference>
<dbReference type="Proteomes" id="UP000561726">
    <property type="component" value="Unassembled WGS sequence"/>
</dbReference>
<keyword evidence="4" id="KW-0808">Transferase</keyword>
<keyword evidence="7" id="KW-0067">ATP-binding</keyword>
<dbReference type="CDD" id="cd16917">
    <property type="entry name" value="HATPase_UhpB-NarQ-NarX-like"/>
    <property type="match status" value="1"/>
</dbReference>
<dbReference type="InterPro" id="IPR011712">
    <property type="entry name" value="Sig_transdc_His_kin_sub3_dim/P"/>
</dbReference>
<dbReference type="GO" id="GO:0046983">
    <property type="term" value="F:protein dimerization activity"/>
    <property type="evidence" value="ECO:0007669"/>
    <property type="project" value="InterPro"/>
</dbReference>
<dbReference type="RefSeq" id="WP_035837311.1">
    <property type="nucleotide sequence ID" value="NZ_JACHBQ010000001.1"/>
</dbReference>
<evidence type="ECO:0000259" key="11">
    <source>
        <dbReference type="Pfam" id="PF07730"/>
    </source>
</evidence>
<evidence type="ECO:0000313" key="14">
    <source>
        <dbReference type="EMBL" id="MBB5643034.1"/>
    </source>
</evidence>
<feature type="transmembrane region" description="Helical" evidence="9">
    <location>
        <begin position="162"/>
        <end position="183"/>
    </location>
</feature>
<keyword evidence="5" id="KW-0547">Nucleotide-binding</keyword>
<evidence type="ECO:0000313" key="15">
    <source>
        <dbReference type="Proteomes" id="UP000029864"/>
    </source>
</evidence>
<dbReference type="Gene3D" id="3.30.565.10">
    <property type="entry name" value="Histidine kinase-like ATPase, C-terminal domain"/>
    <property type="match status" value="1"/>
</dbReference>
<feature type="domain" description="Histidine kinase/HSP90-like ATPase" evidence="10">
    <location>
        <begin position="336"/>
        <end position="450"/>
    </location>
</feature>
<dbReference type="GO" id="GO:0016020">
    <property type="term" value="C:membrane"/>
    <property type="evidence" value="ECO:0007669"/>
    <property type="project" value="InterPro"/>
</dbReference>
<evidence type="ECO:0000256" key="7">
    <source>
        <dbReference type="ARBA" id="ARBA00022840"/>
    </source>
</evidence>
<feature type="domain" description="Signal transduction histidine kinase subgroup 3 dimerisation and phosphoacceptor" evidence="11">
    <location>
        <begin position="219"/>
        <end position="284"/>
    </location>
</feature>
<dbReference type="Pfam" id="PF07730">
    <property type="entry name" value="HisKA_3"/>
    <property type="match status" value="1"/>
</dbReference>
<dbReference type="GO" id="GO:0000155">
    <property type="term" value="F:phosphorelay sensor kinase activity"/>
    <property type="evidence" value="ECO:0007669"/>
    <property type="project" value="InterPro"/>
</dbReference>
<dbReference type="Gene3D" id="1.20.5.1930">
    <property type="match status" value="1"/>
</dbReference>
<keyword evidence="9" id="KW-0472">Membrane</keyword>
<dbReference type="EMBL" id="JACHBQ010000001">
    <property type="protein sequence ID" value="MBB5643034.1"/>
    <property type="molecule type" value="Genomic_DNA"/>
</dbReference>
<dbReference type="Pfam" id="PF23539">
    <property type="entry name" value="DUF7134"/>
    <property type="match status" value="1"/>
</dbReference>
<evidence type="ECO:0000256" key="5">
    <source>
        <dbReference type="ARBA" id="ARBA00022741"/>
    </source>
</evidence>
<keyword evidence="6 14" id="KW-0418">Kinase</keyword>
<evidence type="ECO:0000256" key="8">
    <source>
        <dbReference type="ARBA" id="ARBA00023012"/>
    </source>
</evidence>
<dbReference type="Proteomes" id="UP000029864">
    <property type="component" value="Unassembled WGS sequence"/>
</dbReference>